<feature type="compositionally biased region" description="Basic residues" evidence="4">
    <location>
        <begin position="1"/>
        <end position="16"/>
    </location>
</feature>
<comment type="caution">
    <text evidence="5">The sequence shown here is derived from an EMBL/GenBank/DDBJ whole genome shotgun (WGS) entry which is preliminary data.</text>
</comment>
<dbReference type="PROSITE" id="PS50082">
    <property type="entry name" value="WD_REPEATS_2"/>
    <property type="match status" value="1"/>
</dbReference>
<dbReference type="GO" id="GO:0080008">
    <property type="term" value="C:Cul4-RING E3 ubiquitin ligase complex"/>
    <property type="evidence" value="ECO:0007669"/>
    <property type="project" value="TreeGrafter"/>
</dbReference>
<feature type="region of interest" description="Disordered" evidence="4">
    <location>
        <begin position="1"/>
        <end position="22"/>
    </location>
</feature>
<protein>
    <submittedName>
        <fullName evidence="5">Uncharacterized protein</fullName>
    </submittedName>
</protein>
<evidence type="ECO:0000256" key="2">
    <source>
        <dbReference type="ARBA" id="ARBA00022737"/>
    </source>
</evidence>
<evidence type="ECO:0000256" key="1">
    <source>
        <dbReference type="ARBA" id="ARBA00022574"/>
    </source>
</evidence>
<organism evidence="5 6">
    <name type="scientific">Dimorphilus gyrociliatus</name>
    <dbReference type="NCBI Taxonomy" id="2664684"/>
    <lineage>
        <taxon>Eukaryota</taxon>
        <taxon>Metazoa</taxon>
        <taxon>Spiralia</taxon>
        <taxon>Lophotrochozoa</taxon>
        <taxon>Annelida</taxon>
        <taxon>Polychaeta</taxon>
        <taxon>Polychaeta incertae sedis</taxon>
        <taxon>Dinophilidae</taxon>
        <taxon>Dimorphilus</taxon>
    </lineage>
</organism>
<keyword evidence="6" id="KW-1185">Reference proteome</keyword>
<evidence type="ECO:0000256" key="4">
    <source>
        <dbReference type="SAM" id="MobiDB-lite"/>
    </source>
</evidence>
<dbReference type="OrthoDB" id="128867at2759"/>
<accession>A0A7I8W2Z8</accession>
<evidence type="ECO:0000256" key="3">
    <source>
        <dbReference type="PROSITE-ProRule" id="PRU00221"/>
    </source>
</evidence>
<dbReference type="Gene3D" id="2.130.10.10">
    <property type="entry name" value="YVTN repeat-like/Quinoprotein amine dehydrogenase"/>
    <property type="match status" value="1"/>
</dbReference>
<evidence type="ECO:0000313" key="5">
    <source>
        <dbReference type="EMBL" id="CAD5122553.1"/>
    </source>
</evidence>
<reference evidence="5 6" key="1">
    <citation type="submission" date="2020-08" db="EMBL/GenBank/DDBJ databases">
        <authorList>
            <person name="Hejnol A."/>
        </authorList>
    </citation>
    <scope>NUCLEOTIDE SEQUENCE [LARGE SCALE GENOMIC DNA]</scope>
</reference>
<dbReference type="EMBL" id="CAJFCJ010000017">
    <property type="protein sequence ID" value="CAD5122553.1"/>
    <property type="molecule type" value="Genomic_DNA"/>
</dbReference>
<dbReference type="InterPro" id="IPR015943">
    <property type="entry name" value="WD40/YVTN_repeat-like_dom_sf"/>
</dbReference>
<keyword evidence="1 3" id="KW-0853">WD repeat</keyword>
<dbReference type="InterPro" id="IPR019775">
    <property type="entry name" value="WD40_repeat_CS"/>
</dbReference>
<keyword evidence="2" id="KW-0677">Repeat</keyword>
<dbReference type="InterPro" id="IPR001680">
    <property type="entry name" value="WD40_rpt"/>
</dbReference>
<dbReference type="Proteomes" id="UP000549394">
    <property type="component" value="Unassembled WGS sequence"/>
</dbReference>
<evidence type="ECO:0000313" key="6">
    <source>
        <dbReference type="Proteomes" id="UP000549394"/>
    </source>
</evidence>
<dbReference type="PROSITE" id="PS00678">
    <property type="entry name" value="WD_REPEATS_1"/>
    <property type="match status" value="1"/>
</dbReference>
<dbReference type="AlphaFoldDB" id="A0A7I8W2Z8"/>
<dbReference type="SMART" id="SM00320">
    <property type="entry name" value="WD40"/>
    <property type="match status" value="2"/>
</dbReference>
<dbReference type="InterPro" id="IPR052254">
    <property type="entry name" value="CUL4-DDB1_E3_ligase_receptor"/>
</dbReference>
<gene>
    <name evidence="5" type="ORF">DGYR_LOCUS10354</name>
</gene>
<name>A0A7I8W2Z8_9ANNE</name>
<feature type="repeat" description="WD" evidence="3">
    <location>
        <begin position="335"/>
        <end position="374"/>
    </location>
</feature>
<sequence length="408" mass="46897">MPRYRRNRKKSPKKPAKSAEEESDLPGFFYDKVKKRYFKILSSHDNPGSSLTKDSIRASENSRKISEKLHSTNSNIVQILQQRQFSKQLNFTGRLITNLVKNSRVTTELRPFPESHTVERLDWSDENILIEAVTPCGISNIYSAKRNDYLDLNLRESFSDFRTHCFCLAHNTDFIIIQSPFELYNSGRKYRLVYVTAEGQKQVYLLSCKNVWCVAWSSILKKTCYGMQGKAEILDPLNRKSWFLQTDYSDVLSCCFGQGDSSNLIFNGSRPGKIYMHDIRNSGIKFTGLIKHGGHASVITNLYCQNNMLLSADYMGNIFRTDLRNLKKPLLTYGSSFNKSRVVNMAFNDRFLASSGVDGSIKVWDVNTGNFLFNKEGSSEWDRPFVYWGSESTLFMIQDDEIQALNKF</sequence>
<dbReference type="SUPFAM" id="SSF50978">
    <property type="entry name" value="WD40 repeat-like"/>
    <property type="match status" value="1"/>
</dbReference>
<dbReference type="InterPro" id="IPR036322">
    <property type="entry name" value="WD40_repeat_dom_sf"/>
</dbReference>
<dbReference type="PANTHER" id="PTHR44472">
    <property type="entry name" value="DDB1- AND CUL4-ASSOCIATED FACTOR 4-RELATED"/>
    <property type="match status" value="1"/>
</dbReference>
<proteinExistence type="predicted"/>
<dbReference type="PANTHER" id="PTHR44472:SF1">
    <property type="entry name" value="DDB1 AND CUL4 ASSOCIATED FACTOR 4"/>
    <property type="match status" value="1"/>
</dbReference>